<evidence type="ECO:0000313" key="5">
    <source>
        <dbReference type="Proteomes" id="UP000234857"/>
    </source>
</evidence>
<organism evidence="4 5">
    <name type="scientific">Muiribacterium halophilum</name>
    <dbReference type="NCBI Taxonomy" id="2053465"/>
    <lineage>
        <taxon>Bacteria</taxon>
        <taxon>Candidatus Muiribacteriota</taxon>
        <taxon>Candidatus Muiribacteriia</taxon>
        <taxon>Candidatus Muiribacteriales</taxon>
        <taxon>Candidatus Muiribacteriaceae</taxon>
        <taxon>Candidatus Muiribacterium</taxon>
    </lineage>
</organism>
<sequence>MKDFKFHSPTKLFFGKDQIKVLANQLKTLNARRVLLVYGKSSLKKMGLYDRIISIFKEKDIFFKELSGVKPNPSIESVREGAKICKENNIELVLAAGAGSVLDCSKAIAAAAKYEGDPWDFNIGKKRITSALPIATILTLSATGSESNAGAVITNEETKQKLPLHSEHCKPVFSILDPQNTFSVSPYQTAAGTVDIMSHVFEQYFSANDDAYISDRLCEVVLKTCVNYVKDAIKKGDDYESRANLMWASTIGLNNLLSCGKITDWATHLIEHELSAYYDLTHGAGLSIITLSWMRYVLDKDNYQKFCDLGKTLFDMDEQASYDKAKRFIDRLEKFFLEIGMPVKLSEVNITDEYFDDMCENIKMVFGTVGNFRKLYPDDVRRILVNSL</sequence>
<dbReference type="Pfam" id="PF25137">
    <property type="entry name" value="ADH_Fe_C"/>
    <property type="match status" value="1"/>
</dbReference>
<feature type="domain" description="Fe-containing alcohol dehydrogenase-like C-terminal" evidence="3">
    <location>
        <begin position="189"/>
        <end position="386"/>
    </location>
</feature>
<dbReference type="Gene3D" id="1.20.1090.10">
    <property type="entry name" value="Dehydroquinate synthase-like - alpha domain"/>
    <property type="match status" value="1"/>
</dbReference>
<dbReference type="PROSITE" id="PS00060">
    <property type="entry name" value="ADH_IRON_2"/>
    <property type="match status" value="1"/>
</dbReference>
<feature type="domain" description="Alcohol dehydrogenase iron-type/glycerol dehydrogenase GldA" evidence="2">
    <location>
        <begin position="9"/>
        <end position="178"/>
    </location>
</feature>
<evidence type="ECO:0000259" key="2">
    <source>
        <dbReference type="Pfam" id="PF00465"/>
    </source>
</evidence>
<dbReference type="AlphaFoldDB" id="A0A2N5ZE46"/>
<dbReference type="Gene3D" id="3.40.50.1970">
    <property type="match status" value="1"/>
</dbReference>
<dbReference type="InterPro" id="IPR056798">
    <property type="entry name" value="ADH_Fe_C"/>
</dbReference>
<dbReference type="GO" id="GO:0008106">
    <property type="term" value="F:alcohol dehydrogenase (NADP+) activity"/>
    <property type="evidence" value="ECO:0007669"/>
    <property type="project" value="TreeGrafter"/>
</dbReference>
<dbReference type="SUPFAM" id="SSF56796">
    <property type="entry name" value="Dehydroquinate synthase-like"/>
    <property type="match status" value="1"/>
</dbReference>
<evidence type="ECO:0000259" key="3">
    <source>
        <dbReference type="Pfam" id="PF25137"/>
    </source>
</evidence>
<name>A0A2N5ZE46_MUIH1</name>
<dbReference type="EMBL" id="PKTG01000100">
    <property type="protein sequence ID" value="PLX16945.1"/>
    <property type="molecule type" value="Genomic_DNA"/>
</dbReference>
<dbReference type="Pfam" id="PF00465">
    <property type="entry name" value="Fe-ADH"/>
    <property type="match status" value="1"/>
</dbReference>
<dbReference type="Proteomes" id="UP000234857">
    <property type="component" value="Unassembled WGS sequence"/>
</dbReference>
<dbReference type="GO" id="GO:0005829">
    <property type="term" value="C:cytosol"/>
    <property type="evidence" value="ECO:0007669"/>
    <property type="project" value="TreeGrafter"/>
</dbReference>
<dbReference type="FunFam" id="3.40.50.1970:FF:000003">
    <property type="entry name" value="Alcohol dehydrogenase, iron-containing"/>
    <property type="match status" value="1"/>
</dbReference>
<dbReference type="InterPro" id="IPR044731">
    <property type="entry name" value="BDH-like"/>
</dbReference>
<dbReference type="InterPro" id="IPR018211">
    <property type="entry name" value="ADH_Fe_CS"/>
</dbReference>
<accession>A0A2N5ZE46</accession>
<evidence type="ECO:0000313" key="4">
    <source>
        <dbReference type="EMBL" id="PLX16945.1"/>
    </source>
</evidence>
<dbReference type="GO" id="GO:0046872">
    <property type="term" value="F:metal ion binding"/>
    <property type="evidence" value="ECO:0007669"/>
    <property type="project" value="InterPro"/>
</dbReference>
<gene>
    <name evidence="4" type="ORF">C0601_08905</name>
</gene>
<evidence type="ECO:0000256" key="1">
    <source>
        <dbReference type="ARBA" id="ARBA00023002"/>
    </source>
</evidence>
<dbReference type="CDD" id="cd08187">
    <property type="entry name" value="BDH"/>
    <property type="match status" value="1"/>
</dbReference>
<proteinExistence type="predicted"/>
<protein>
    <submittedName>
        <fullName evidence="4">NADH-dependent alcohol dehydrogenase</fullName>
    </submittedName>
</protein>
<dbReference type="GO" id="GO:1990002">
    <property type="term" value="F:methylglyoxal reductase (NADPH) (acetol producing) activity"/>
    <property type="evidence" value="ECO:0007669"/>
    <property type="project" value="TreeGrafter"/>
</dbReference>
<dbReference type="InterPro" id="IPR001670">
    <property type="entry name" value="ADH_Fe/GldA"/>
</dbReference>
<keyword evidence="1" id="KW-0560">Oxidoreductase</keyword>
<dbReference type="PANTHER" id="PTHR43633">
    <property type="entry name" value="ALCOHOL DEHYDROGENASE YQHD"/>
    <property type="match status" value="1"/>
</dbReference>
<reference evidence="4 5" key="1">
    <citation type="submission" date="2017-11" db="EMBL/GenBank/DDBJ databases">
        <title>Genome-resolved metagenomics identifies genetic mobility, metabolic interactions, and unexpected diversity in perchlorate-reducing communities.</title>
        <authorList>
            <person name="Barnum T.P."/>
            <person name="Figueroa I.A."/>
            <person name="Carlstrom C.I."/>
            <person name="Lucas L.N."/>
            <person name="Engelbrektson A.L."/>
            <person name="Coates J.D."/>
        </authorList>
    </citation>
    <scope>NUCLEOTIDE SEQUENCE [LARGE SCALE GENOMIC DNA]</scope>
    <source>
        <strain evidence="4">BM706</strain>
    </source>
</reference>
<dbReference type="PANTHER" id="PTHR43633:SF1">
    <property type="entry name" value="ALCOHOL DEHYDROGENASE YQHD"/>
    <property type="match status" value="1"/>
</dbReference>
<dbReference type="GO" id="GO:1990362">
    <property type="term" value="F:butanol dehydrogenase (NAD+) activity"/>
    <property type="evidence" value="ECO:0007669"/>
    <property type="project" value="InterPro"/>
</dbReference>
<comment type="caution">
    <text evidence="4">The sequence shown here is derived from an EMBL/GenBank/DDBJ whole genome shotgun (WGS) entry which is preliminary data.</text>
</comment>